<dbReference type="Pfam" id="PF14870">
    <property type="entry name" value="PSII_BNR"/>
    <property type="match status" value="2"/>
</dbReference>
<feature type="chain" id="PRO_5041268728" evidence="1">
    <location>
        <begin position="26"/>
        <end position="329"/>
    </location>
</feature>
<dbReference type="EMBL" id="JALJZU010000001">
    <property type="protein sequence ID" value="MCP2006702.1"/>
    <property type="molecule type" value="Genomic_DNA"/>
</dbReference>
<gene>
    <name evidence="3" type="ORF">KVP70_00950</name>
    <name evidence="4" type="ORF">L1274_000390</name>
</gene>
<evidence type="ECO:0000313" key="5">
    <source>
        <dbReference type="Proteomes" id="UP001155901"/>
    </source>
</evidence>
<comment type="caution">
    <text evidence="3">The sequence shown here is derived from an EMBL/GenBank/DDBJ whole genome shotgun (WGS) entry which is preliminary data.</text>
</comment>
<dbReference type="RefSeq" id="WP_217940154.1">
    <property type="nucleotide sequence ID" value="NZ_JAHTGR010000001.1"/>
</dbReference>
<evidence type="ECO:0000313" key="3">
    <source>
        <dbReference type="EMBL" id="MBV6319487.1"/>
    </source>
</evidence>
<dbReference type="AlphaFoldDB" id="A0AA41H7A3"/>
<evidence type="ECO:0000256" key="1">
    <source>
        <dbReference type="SAM" id="SignalP"/>
    </source>
</evidence>
<dbReference type="InterPro" id="IPR028203">
    <property type="entry name" value="PSII_CF48-like_dom"/>
</dbReference>
<feature type="signal peptide" evidence="1">
    <location>
        <begin position="1"/>
        <end position="25"/>
    </location>
</feature>
<keyword evidence="6" id="KW-1185">Reference proteome</keyword>
<dbReference type="Proteomes" id="UP001162889">
    <property type="component" value="Unassembled WGS sequence"/>
</dbReference>
<proteinExistence type="predicted"/>
<sequence>MNRNLKHIWVGLLGAAALLPLAVGAEPTAWPVGLRAAANVAHAAQAGMLATAWAGKRIVAVGAHGVVLLSDDQGKQWRQAGKAPLDVTLTSVSFASDQEGWAVGHAGVILHTSDGGEEWTVQRSQPEQDRPLFAVHFFDAQHGVAVGLWSLVLTTADGGIHWTTRELEAPAGARRADLNLLGLFAGQGGALYAAAEKGYVLHSADQGVSWNYLPTGYKGSFWTGTALRDGGLLVGGLRGALYRSGDAGLSWTRIATGSTASITSVVRTGNGHDVLAVGQDGLILRSADDGASVQASYRTGRLPLSAALPLAGGTPPMMSARGPAPADHK</sequence>
<keyword evidence="3" id="KW-0378">Hydrolase</keyword>
<dbReference type="PANTHER" id="PTHR47199">
    <property type="entry name" value="PHOTOSYSTEM II STABILITY/ASSEMBLY FACTOR HCF136, CHLOROPLASTIC"/>
    <property type="match status" value="1"/>
</dbReference>
<evidence type="ECO:0000313" key="4">
    <source>
        <dbReference type="EMBL" id="MCP2006702.1"/>
    </source>
</evidence>
<dbReference type="Proteomes" id="UP001155901">
    <property type="component" value="Unassembled WGS sequence"/>
</dbReference>
<dbReference type="PANTHER" id="PTHR47199:SF2">
    <property type="entry name" value="PHOTOSYSTEM II STABILITY_ASSEMBLY FACTOR HCF136, CHLOROPLASTIC"/>
    <property type="match status" value="1"/>
</dbReference>
<keyword evidence="1" id="KW-0732">Signal</keyword>
<reference evidence="4" key="2">
    <citation type="submission" date="2022-03" db="EMBL/GenBank/DDBJ databases">
        <title>Genome Encyclopedia of Bacteria and Archaea VI: Functional Genomics of Type Strains.</title>
        <authorList>
            <person name="Whitman W."/>
        </authorList>
    </citation>
    <scope>NUCLEOTIDE SEQUENCE</scope>
    <source>
        <strain evidence="4">HSC-15S17</strain>
    </source>
</reference>
<evidence type="ECO:0000313" key="6">
    <source>
        <dbReference type="Proteomes" id="UP001162889"/>
    </source>
</evidence>
<accession>A0AA41H7A3</accession>
<dbReference type="EMBL" id="JAHTGR010000001">
    <property type="protein sequence ID" value="MBV6319487.1"/>
    <property type="molecule type" value="Genomic_DNA"/>
</dbReference>
<name>A0AA41H7A3_9BURK</name>
<organism evidence="3 5">
    <name type="scientific">Duganella violaceipulchra</name>
    <dbReference type="NCBI Taxonomy" id="2849652"/>
    <lineage>
        <taxon>Bacteria</taxon>
        <taxon>Pseudomonadati</taxon>
        <taxon>Pseudomonadota</taxon>
        <taxon>Betaproteobacteria</taxon>
        <taxon>Burkholderiales</taxon>
        <taxon>Oxalobacteraceae</taxon>
        <taxon>Telluria group</taxon>
        <taxon>Duganella</taxon>
    </lineage>
</organism>
<reference evidence="3" key="1">
    <citation type="submission" date="2021-07" db="EMBL/GenBank/DDBJ databases">
        <title>Characterization of violacein-producing bacteria and related species.</title>
        <authorList>
            <person name="Wilson H.S."/>
            <person name="De Leon M.E."/>
        </authorList>
    </citation>
    <scope>NUCLEOTIDE SEQUENCE</scope>
    <source>
        <strain evidence="3">HSC-15S17</strain>
    </source>
</reference>
<feature type="domain" description="Photosynthesis system II assembly factor Ycf48/Hcf136-like" evidence="2">
    <location>
        <begin position="131"/>
        <end position="274"/>
    </location>
</feature>
<dbReference type="GO" id="GO:0016787">
    <property type="term" value="F:hydrolase activity"/>
    <property type="evidence" value="ECO:0007669"/>
    <property type="project" value="UniProtKB-KW"/>
</dbReference>
<feature type="domain" description="Photosynthesis system II assembly factor Ycf48/Hcf136-like" evidence="2">
    <location>
        <begin position="61"/>
        <end position="120"/>
    </location>
</feature>
<protein>
    <submittedName>
        <fullName evidence="3">Glycosyl hydrolase</fullName>
    </submittedName>
    <submittedName>
        <fullName evidence="4">Photosystem II stability/assembly factor-like uncharacterized protein</fullName>
    </submittedName>
</protein>
<evidence type="ECO:0000259" key="2">
    <source>
        <dbReference type="Pfam" id="PF14870"/>
    </source>
</evidence>